<name>A0A9N7TYJ7_PLEPL</name>
<accession>A0A9N7TYJ7</accession>
<dbReference type="AlphaFoldDB" id="A0A9N7TYJ7"/>
<keyword evidence="3" id="KW-1185">Reference proteome</keyword>
<protein>
    <submittedName>
        <fullName evidence="2">Uncharacterized protein</fullName>
    </submittedName>
</protein>
<evidence type="ECO:0000313" key="3">
    <source>
        <dbReference type="Proteomes" id="UP001153269"/>
    </source>
</evidence>
<dbReference type="EMBL" id="CADEAL010000428">
    <property type="protein sequence ID" value="CAB1420028.1"/>
    <property type="molecule type" value="Genomic_DNA"/>
</dbReference>
<reference evidence="2" key="1">
    <citation type="submission" date="2020-03" db="EMBL/GenBank/DDBJ databases">
        <authorList>
            <person name="Weist P."/>
        </authorList>
    </citation>
    <scope>NUCLEOTIDE SEQUENCE</scope>
</reference>
<organism evidence="2 3">
    <name type="scientific">Pleuronectes platessa</name>
    <name type="common">European plaice</name>
    <dbReference type="NCBI Taxonomy" id="8262"/>
    <lineage>
        <taxon>Eukaryota</taxon>
        <taxon>Metazoa</taxon>
        <taxon>Chordata</taxon>
        <taxon>Craniata</taxon>
        <taxon>Vertebrata</taxon>
        <taxon>Euteleostomi</taxon>
        <taxon>Actinopterygii</taxon>
        <taxon>Neopterygii</taxon>
        <taxon>Teleostei</taxon>
        <taxon>Neoteleostei</taxon>
        <taxon>Acanthomorphata</taxon>
        <taxon>Carangaria</taxon>
        <taxon>Pleuronectiformes</taxon>
        <taxon>Pleuronectoidei</taxon>
        <taxon>Pleuronectidae</taxon>
        <taxon>Pleuronectes</taxon>
    </lineage>
</organism>
<feature type="region of interest" description="Disordered" evidence="1">
    <location>
        <begin position="40"/>
        <end position="104"/>
    </location>
</feature>
<proteinExistence type="predicted"/>
<evidence type="ECO:0000256" key="1">
    <source>
        <dbReference type="SAM" id="MobiDB-lite"/>
    </source>
</evidence>
<comment type="caution">
    <text evidence="2">The sequence shown here is derived from an EMBL/GenBank/DDBJ whole genome shotgun (WGS) entry which is preliminary data.</text>
</comment>
<gene>
    <name evidence="2" type="ORF">PLEPLA_LOCUS7879</name>
</gene>
<sequence length="104" mass="11805">MTPKKVEICEEAQCREWRVAFHRNAAQLFFVLAPDALDGSKTTPAVVESPRRSLEKKRSWGHGERREEQDERSNFTQRGLLRLSPGSTPLEGSVAMSQMVYGRS</sequence>
<dbReference type="Proteomes" id="UP001153269">
    <property type="component" value="Unassembled WGS sequence"/>
</dbReference>
<feature type="compositionally biased region" description="Basic and acidic residues" evidence="1">
    <location>
        <begin position="49"/>
        <end position="73"/>
    </location>
</feature>
<evidence type="ECO:0000313" key="2">
    <source>
        <dbReference type="EMBL" id="CAB1420028.1"/>
    </source>
</evidence>